<dbReference type="PATRIC" id="fig|84022.5.peg.2703"/>
<dbReference type="SUPFAM" id="SSF52540">
    <property type="entry name" value="P-loop containing nucleoside triphosphate hydrolases"/>
    <property type="match status" value="1"/>
</dbReference>
<dbReference type="EMBL" id="CP009687">
    <property type="protein sequence ID" value="AKL94715.1"/>
    <property type="molecule type" value="Genomic_DNA"/>
</dbReference>
<dbReference type="Gene3D" id="3.40.50.300">
    <property type="entry name" value="P-loop containing nucleotide triphosphate hydrolases"/>
    <property type="match status" value="1"/>
</dbReference>
<dbReference type="NCBIfam" id="NF038325">
    <property type="entry name" value="DISARM_DrmAS"/>
    <property type="match status" value="1"/>
</dbReference>
<organism evidence="1 2">
    <name type="scientific">Clostridium aceticum</name>
    <dbReference type="NCBI Taxonomy" id="84022"/>
    <lineage>
        <taxon>Bacteria</taxon>
        <taxon>Bacillati</taxon>
        <taxon>Bacillota</taxon>
        <taxon>Clostridia</taxon>
        <taxon>Eubacteriales</taxon>
        <taxon>Clostridiaceae</taxon>
        <taxon>Clostridium</taxon>
    </lineage>
</organism>
<name>A0A0D8IC47_9CLOT</name>
<evidence type="ECO:0000313" key="1">
    <source>
        <dbReference type="EMBL" id="AKL94715.1"/>
    </source>
</evidence>
<dbReference type="Pfam" id="PF00271">
    <property type="entry name" value="Helicase_C"/>
    <property type="match status" value="1"/>
</dbReference>
<gene>
    <name evidence="1" type="ORF">CACET_c12500</name>
</gene>
<dbReference type="KEGG" id="cace:CACET_c12500"/>
<protein>
    <submittedName>
        <fullName evidence="1">Helicase domain-containing protein</fullName>
    </submittedName>
</protein>
<sequence length="1123" mass="129351">MKEGPKQLYEFLVNTGAEKIPIEEVITSLPKLYLKKLTIEKWIIKHPDIFQLDNDFIGLVKNKMISQEYNEAETEAKKIDFDAYRSQRNEIVSELRKMLIGPFEEKEKLDTSKAPMSFYLGGKLAPFGSTFEIINEQEHEVNTKELIEGENLDEIISNRNPFRPSTMGFSFQMKKLVPIELKVSWGMYDENNQRIPINERLVFTPKNNKKINLHEPGMLNCKVKEKNRVYHVSVFLMNRYKRDSYPLQSEVMFQTFVSVSFDKKYALSILNKADESNYQDELFYKYVQEYAIGHGVSTNYRCDGDKCYVESDWLPNYELPIVEHRRISNITYEMMEIAKMNKEDLIEKLSYVPSVYEKWLVEQVKTISSLPHHLHQIANENSAKVSKIISRIKKGIDILKNSEECLRAFQFANEVMALQRAQSKVANHYRNTGERTHELPQGEWRLFQIAFILMNISGVSDLESVDREIVDLLWFPTGGGKTEAYLGISAYTMGLRRLKGIWNQPETYSGVCIMMRYTLRLLTIQQFQRATAMICAAEVIRKKNEETWGLEPFRIGLWIGQASTPNKLTDALEKLTEIREGNTVLQGNPMQLQHCPWCGESLTVNNYDIQQYNQITICGNRKCPFSSNEGIPALTVDEAIYRYVPTLLIGTVDKIAQIAWGKDIRELFGRKTHYSPLQGFVNEKSFPSSHRGGIKTKKIKNLLPPDLIIQDELHLISGPLGSLTGLYEIAVDFLCQRKHNEKKIGPKIIASTATIKGADEQIRRLFGREASQFPLPVLDARDTFFSYEIPITEKPGRLYIGVCSPGVSGKIHSVYTYAALLAIVRNIKKRNYLDPYWSILGYFNTIKDLSGTSMLLKDEIPIRLKLVSQQKQDWSTLRTEEMTSRMQASDIPKLLARMEQGVEEGQALDVVLATNMISVGVDVERLGLMVMHNQPKTASEYIQATSRVGRKYPGLVLTLFNSLRSRDLSHFERFKGFHQAMYRYVEATSVTTFAQGTRDRGLEGLIIGLLRQHHPDLAEETAAIRFQIDNIIEEAIEFVVDRGSKTQEIRGEEIRGEIKEMLDWWETRTNEHDSLAYSHKKYQKYYLLKQFHDVIKRQDARPALTSLRNVEPEIPVIEVNYYD</sequence>
<dbReference type="SMART" id="SM00490">
    <property type="entry name" value="HELICc"/>
    <property type="match status" value="1"/>
</dbReference>
<dbReference type="PROSITE" id="PS51194">
    <property type="entry name" value="HELICASE_CTER"/>
    <property type="match status" value="1"/>
</dbReference>
<dbReference type="AlphaFoldDB" id="A0A0D8IC47"/>
<reference evidence="1 2" key="1">
    <citation type="submission" date="2014-10" db="EMBL/GenBank/DDBJ databases">
        <title>Genome sequence of Clostridium aceticum DSM 1496.</title>
        <authorList>
            <person name="Poehlein A."/>
            <person name="Schiel-Bengelsdorf B."/>
            <person name="Gottschalk G."/>
            <person name="Duerre P."/>
            <person name="Daniel R."/>
        </authorList>
    </citation>
    <scope>NUCLEOTIDE SEQUENCE [LARGE SCALE GENOMIC DNA]</scope>
    <source>
        <strain evidence="1 2">DSM 1496</strain>
    </source>
</reference>
<dbReference type="InterPro" id="IPR027417">
    <property type="entry name" value="P-loop_NTPase"/>
</dbReference>
<dbReference type="InterPro" id="IPR001650">
    <property type="entry name" value="Helicase_C-like"/>
</dbReference>
<keyword evidence="2" id="KW-1185">Reference proteome</keyword>
<keyword evidence="1" id="KW-0067">ATP-binding</keyword>
<keyword evidence="1" id="KW-0347">Helicase</keyword>
<dbReference type="RefSeq" id="WP_044823518.1">
    <property type="nucleotide sequence ID" value="NZ_CP009687.1"/>
</dbReference>
<dbReference type="CDD" id="cd18785">
    <property type="entry name" value="SF2_C"/>
    <property type="match status" value="1"/>
</dbReference>
<dbReference type="Proteomes" id="UP000035704">
    <property type="component" value="Chromosome"/>
</dbReference>
<proteinExistence type="predicted"/>
<accession>A0A0D8IC47</accession>
<evidence type="ECO:0000313" key="2">
    <source>
        <dbReference type="Proteomes" id="UP000035704"/>
    </source>
</evidence>
<dbReference type="STRING" id="84022.CACET_c12500"/>
<dbReference type="GO" id="GO:0004386">
    <property type="term" value="F:helicase activity"/>
    <property type="evidence" value="ECO:0007669"/>
    <property type="project" value="UniProtKB-KW"/>
</dbReference>
<keyword evidence="1" id="KW-0547">Nucleotide-binding</keyword>
<keyword evidence="1" id="KW-0378">Hydrolase</keyword>